<evidence type="ECO:0000256" key="10">
    <source>
        <dbReference type="ARBA" id="ARBA00023157"/>
    </source>
</evidence>
<keyword evidence="3" id="KW-1003">Cell membrane</keyword>
<evidence type="ECO:0000256" key="4">
    <source>
        <dbReference type="ARBA" id="ARBA00022525"/>
    </source>
</evidence>
<keyword evidence="21" id="KW-0732">Signal</keyword>
<evidence type="ECO:0000256" key="1">
    <source>
        <dbReference type="ARBA" id="ARBA00004251"/>
    </source>
</evidence>
<feature type="signal peptide" evidence="21">
    <location>
        <begin position="1"/>
        <end position="26"/>
    </location>
</feature>
<feature type="compositionally biased region" description="Polar residues" evidence="20">
    <location>
        <begin position="187"/>
        <end position="196"/>
    </location>
</feature>
<evidence type="ECO:0000256" key="14">
    <source>
        <dbReference type="ARBA" id="ARBA00024183"/>
    </source>
</evidence>
<evidence type="ECO:0000256" key="2">
    <source>
        <dbReference type="ARBA" id="ARBA00010863"/>
    </source>
</evidence>
<dbReference type="PRINTS" id="PR01217">
    <property type="entry name" value="PRICHEXTENSN"/>
</dbReference>
<evidence type="ECO:0000256" key="12">
    <source>
        <dbReference type="ARBA" id="ARBA00023180"/>
    </source>
</evidence>
<keyword evidence="10 19" id="KW-1015">Disulfide bond</keyword>
<dbReference type="GO" id="GO:0007339">
    <property type="term" value="P:binding of sperm to zona pellucida"/>
    <property type="evidence" value="ECO:0007669"/>
    <property type="project" value="TreeGrafter"/>
</dbReference>
<evidence type="ECO:0000256" key="19">
    <source>
        <dbReference type="PROSITE-ProRule" id="PRU00779"/>
    </source>
</evidence>
<feature type="domain" description="P-type" evidence="23">
    <location>
        <begin position="260"/>
        <end position="298"/>
    </location>
</feature>
<dbReference type="GO" id="GO:0060468">
    <property type="term" value="P:prevention of polyspermy"/>
    <property type="evidence" value="ECO:0007669"/>
    <property type="project" value="TreeGrafter"/>
</dbReference>
<feature type="compositionally biased region" description="Pro residues" evidence="20">
    <location>
        <begin position="153"/>
        <end position="162"/>
    </location>
</feature>
<dbReference type="Gene3D" id="2.60.40.3210">
    <property type="entry name" value="Zona pellucida, ZP-N domain"/>
    <property type="match status" value="1"/>
</dbReference>
<dbReference type="InterPro" id="IPR000519">
    <property type="entry name" value="P_trefoil_dom"/>
</dbReference>
<dbReference type="PROSITE" id="PS51448">
    <property type="entry name" value="P_TREFOIL_2"/>
    <property type="match status" value="1"/>
</dbReference>
<dbReference type="PROSITE" id="PS51034">
    <property type="entry name" value="ZP_2"/>
    <property type="match status" value="1"/>
</dbReference>
<evidence type="ECO:0000256" key="8">
    <source>
        <dbReference type="ARBA" id="ARBA00022989"/>
    </source>
</evidence>
<keyword evidence="9" id="KW-0472">Membrane</keyword>
<feature type="compositionally biased region" description="Low complexity" evidence="20">
    <location>
        <begin position="143"/>
        <end position="152"/>
    </location>
</feature>
<comment type="similarity">
    <text evidence="2">Belongs to the ZP domain family. ZPB subfamily.</text>
</comment>
<dbReference type="InterPro" id="IPR017977">
    <property type="entry name" value="ZP_dom_CS"/>
</dbReference>
<feature type="compositionally biased region" description="Low complexity" evidence="20">
    <location>
        <begin position="211"/>
        <end position="242"/>
    </location>
</feature>
<sequence length="620" mass="68778">MARQWSITFFCALTLLCSFLAIQVDAQKGPPQDPKVSYPPYYPQPKPQDPQHVSPPYFPGKPQYPQQPQKPQYPQQPQKPQYPQQPQTPQYPQQPQTPQYPQQPQTPQYPQQPQTPQYPQQPQTPQYPQQPQNPKVYGDDSSKPSTPSKPQTPQYPPKPQTPQLPQAPQYPTKPQTPQLPQAPQYPTKPQTPQLPQAPQYPTKPQTPQLPQAPQYPTKPQYPQAPQQPQYPSKPQSPQYPQDPKNPNPPQNPPVMPPPAKSCEVPRDVRVPCGVPDISPEACDAIDCCHDGHACYFGTGATVQCTKDGHFIVVVAKDVTLPHLDLETISLLGPGQECGAVDSNSAFAIYYFPVTQCGTLVTEEPGVIVYENRMTSSYEVGVGPLGAITRDSSFELLFQCRYHATCVETLVVEVLPVDSPLSIAELGPLNVYLQIANGVCQTKGCDEVAAAYTSFYTDGDYPVTKVLREPVYVDVQILGRTDPNLVLTLGRCWATTTPNAFSLPQWDILIDGCPYEDDRYLSALVPIDASSGLPFPTHHRRFLFKMFTFVDPHSMEPLREKVYIHCSTAACVPGQGTSCEPSCSRRKGRDTDAVSIRTDERKVVVSSGEVLMVAEAAQPEL</sequence>
<dbReference type="PANTHER" id="PTHR23343:SF31">
    <property type="entry name" value="ZONA PELLUCIDA SPERM-BINDING PROTEIN 4"/>
    <property type="match status" value="1"/>
</dbReference>
<evidence type="ECO:0000256" key="16">
    <source>
        <dbReference type="ARBA" id="ARBA00040238"/>
    </source>
</evidence>
<dbReference type="SUPFAM" id="SSF57492">
    <property type="entry name" value="Trefoil"/>
    <property type="match status" value="1"/>
</dbReference>
<keyword evidence="5" id="KW-0272">Extracellular matrix</keyword>
<dbReference type="InterPro" id="IPR044913">
    <property type="entry name" value="P_trefoil_dom_sf"/>
</dbReference>
<evidence type="ECO:0000256" key="11">
    <source>
        <dbReference type="ARBA" id="ARBA00023170"/>
    </source>
</evidence>
<evidence type="ECO:0000256" key="18">
    <source>
        <dbReference type="ARBA" id="ARBA00042573"/>
    </source>
</evidence>
<name>Q5EC19_ORYJA</name>
<evidence type="ECO:0000259" key="23">
    <source>
        <dbReference type="PROSITE" id="PS51448"/>
    </source>
</evidence>
<dbReference type="GO" id="GO:0005886">
    <property type="term" value="C:plasma membrane"/>
    <property type="evidence" value="ECO:0007669"/>
    <property type="project" value="UniProtKB-SubCell"/>
</dbReference>
<dbReference type="PROSITE" id="PS00682">
    <property type="entry name" value="ZP_1"/>
    <property type="match status" value="1"/>
</dbReference>
<reference evidence="24" key="2">
    <citation type="journal article" date="2006" name="Aquat. Toxicol.">
        <title>Induction of hepatic choriogenin mRNA expression in male marine medaka: a highly sensitive biomarker for environmental estrogens.</title>
        <authorList>
            <person name="Yu R.M."/>
            <person name="Wong M.M."/>
            <person name="Kong R.Y."/>
            <person name="Wu R.S."/>
            <person name="Cheng S.H."/>
        </authorList>
    </citation>
    <scope>NUCLEOTIDE SEQUENCE</scope>
</reference>
<evidence type="ECO:0000256" key="9">
    <source>
        <dbReference type="ARBA" id="ARBA00023136"/>
    </source>
</evidence>
<keyword evidence="4" id="KW-0964">Secreted</keyword>
<dbReference type="AlphaFoldDB" id="Q5EC19"/>
<dbReference type="GO" id="GO:0035805">
    <property type="term" value="C:egg coat"/>
    <property type="evidence" value="ECO:0007669"/>
    <property type="project" value="UniProtKB-SubCell"/>
</dbReference>
<feature type="compositionally biased region" description="Low complexity" evidence="20">
    <location>
        <begin position="63"/>
        <end position="132"/>
    </location>
</feature>
<evidence type="ECO:0000313" key="24">
    <source>
        <dbReference type="EMBL" id="AAX09342.1"/>
    </source>
</evidence>
<dbReference type="PROSITE" id="PS00025">
    <property type="entry name" value="P_TREFOIL_1"/>
    <property type="match status" value="1"/>
</dbReference>
<evidence type="ECO:0000256" key="21">
    <source>
        <dbReference type="SAM" id="SignalP"/>
    </source>
</evidence>
<comment type="subcellular location">
    <subcellularLocation>
        <location evidence="1">Cell membrane</location>
        <topology evidence="1">Single-pass type I membrane protein</topology>
    </subcellularLocation>
    <subcellularLocation>
        <location evidence="14">Zona pellucida</location>
    </subcellularLocation>
</comment>
<keyword evidence="8" id="KW-1133">Transmembrane helix</keyword>
<dbReference type="Gene3D" id="2.60.40.4100">
    <property type="entry name" value="Zona pellucida, ZP-C domain"/>
    <property type="match status" value="1"/>
</dbReference>
<dbReference type="SMART" id="SM00018">
    <property type="entry name" value="PD"/>
    <property type="match status" value="1"/>
</dbReference>
<dbReference type="CDD" id="cd00111">
    <property type="entry name" value="Trefoil"/>
    <property type="match status" value="1"/>
</dbReference>
<dbReference type="InterPro" id="IPR055355">
    <property type="entry name" value="ZP-C"/>
</dbReference>
<dbReference type="EMBL" id="AY913759">
    <property type="protein sequence ID" value="AAX09342.1"/>
    <property type="molecule type" value="mRNA"/>
</dbReference>
<evidence type="ECO:0000256" key="3">
    <source>
        <dbReference type="ARBA" id="ARBA00022475"/>
    </source>
</evidence>
<dbReference type="InterPro" id="IPR017957">
    <property type="entry name" value="P_trefoil_CS"/>
</dbReference>
<feature type="domain" description="ZP" evidence="22">
    <location>
        <begin position="303"/>
        <end position="585"/>
    </location>
</feature>
<dbReference type="SMART" id="SM00241">
    <property type="entry name" value="ZP"/>
    <property type="match status" value="1"/>
</dbReference>
<dbReference type="Pfam" id="PF23344">
    <property type="entry name" value="ZP-N"/>
    <property type="match status" value="1"/>
</dbReference>
<feature type="chain" id="PRO_5004254871" description="Zona pellucida sperm-binding protein 4" evidence="21">
    <location>
        <begin position="27"/>
        <end position="620"/>
    </location>
</feature>
<dbReference type="InterPro" id="IPR001507">
    <property type="entry name" value="ZP_dom"/>
</dbReference>
<proteinExistence type="evidence at transcript level"/>
<evidence type="ECO:0000256" key="13">
    <source>
        <dbReference type="ARBA" id="ARBA00023279"/>
    </source>
</evidence>
<feature type="disulfide bond" evidence="19">
    <location>
        <begin position="262"/>
        <end position="288"/>
    </location>
</feature>
<feature type="compositionally biased region" description="Pro residues" evidence="20">
    <location>
        <begin position="243"/>
        <end position="259"/>
    </location>
</feature>
<dbReference type="InterPro" id="IPR051148">
    <property type="entry name" value="Zona_Pellucida_Domain_gp"/>
</dbReference>
<protein>
    <recommendedName>
        <fullName evidence="16">Zona pellucida sperm-binding protein 4</fullName>
    </recommendedName>
    <alternativeName>
        <fullName evidence="18">Zona pellucida glycoprotein 4</fullName>
    </alternativeName>
    <alternativeName>
        <fullName evidence="17">Zona pellucida protein B</fullName>
    </alternativeName>
</protein>
<dbReference type="PANTHER" id="PTHR23343">
    <property type="entry name" value="ZONA PELLUCIDA SPERM-BINDING PROTEIN"/>
    <property type="match status" value="1"/>
</dbReference>
<keyword evidence="13" id="KW-0278">Fertilization</keyword>
<comment type="caution">
    <text evidence="19">Lacks conserved residue(s) required for the propagation of feature annotation.</text>
</comment>
<feature type="region of interest" description="Disordered" evidence="20">
    <location>
        <begin position="27"/>
        <end position="262"/>
    </location>
</feature>
<feature type="disulfide bond" evidence="19">
    <location>
        <begin position="272"/>
        <end position="287"/>
    </location>
</feature>
<dbReference type="InterPro" id="IPR042235">
    <property type="entry name" value="ZP-C_dom"/>
</dbReference>
<dbReference type="InterPro" id="IPR055356">
    <property type="entry name" value="ZP-N"/>
</dbReference>
<evidence type="ECO:0000256" key="15">
    <source>
        <dbReference type="ARBA" id="ARBA00037545"/>
    </source>
</evidence>
<dbReference type="GO" id="GO:0032190">
    <property type="term" value="F:acrosin binding"/>
    <property type="evidence" value="ECO:0007669"/>
    <property type="project" value="TreeGrafter"/>
</dbReference>
<dbReference type="GO" id="GO:0035804">
    <property type="term" value="F:structural constituent of egg coat"/>
    <property type="evidence" value="ECO:0007669"/>
    <property type="project" value="TreeGrafter"/>
</dbReference>
<keyword evidence="11" id="KW-0675">Receptor</keyword>
<organism evidence="24">
    <name type="scientific">Oryzias javanicus</name>
    <name type="common">Javanese ricefish</name>
    <name type="synonym">Aplocheilus javanicus</name>
    <dbReference type="NCBI Taxonomy" id="123683"/>
    <lineage>
        <taxon>Eukaryota</taxon>
        <taxon>Metazoa</taxon>
        <taxon>Chordata</taxon>
        <taxon>Craniata</taxon>
        <taxon>Vertebrata</taxon>
        <taxon>Euteleostomi</taxon>
        <taxon>Actinopterygii</taxon>
        <taxon>Neopterygii</taxon>
        <taxon>Teleostei</taxon>
        <taxon>Neoteleostei</taxon>
        <taxon>Acanthomorphata</taxon>
        <taxon>Ovalentaria</taxon>
        <taxon>Atherinomorphae</taxon>
        <taxon>Beloniformes</taxon>
        <taxon>Adrianichthyidae</taxon>
        <taxon>Oryziinae</taxon>
        <taxon>Oryzias</taxon>
    </lineage>
</organism>
<keyword evidence="7" id="KW-0812">Transmembrane</keyword>
<keyword evidence="12" id="KW-0325">Glycoprotein</keyword>
<dbReference type="Pfam" id="PF00088">
    <property type="entry name" value="Trefoil"/>
    <property type="match status" value="1"/>
</dbReference>
<evidence type="ECO:0000256" key="17">
    <source>
        <dbReference type="ARBA" id="ARBA00042273"/>
    </source>
</evidence>
<evidence type="ECO:0000256" key="5">
    <source>
        <dbReference type="ARBA" id="ARBA00022530"/>
    </source>
</evidence>
<feature type="compositionally biased region" description="Low complexity" evidence="20">
    <location>
        <begin position="163"/>
        <end position="172"/>
    </location>
</feature>
<accession>Q5EC19</accession>
<evidence type="ECO:0000256" key="6">
    <source>
        <dbReference type="ARBA" id="ARBA00022685"/>
    </source>
</evidence>
<evidence type="ECO:0000256" key="7">
    <source>
        <dbReference type="ARBA" id="ARBA00022692"/>
    </source>
</evidence>
<reference evidence="24" key="1">
    <citation type="submission" date="2005-01" db="EMBL/GenBank/DDBJ databases">
        <authorList>
            <person name="Yu R.M.K."/>
            <person name="Wong M.M.L."/>
            <person name="Kong R.Y.C."/>
            <person name="Wu R.S.S."/>
            <person name="Cheng S.H."/>
        </authorList>
    </citation>
    <scope>NUCLEOTIDE SEQUENCE</scope>
</reference>
<keyword evidence="6" id="KW-0165">Cleavage on pair of basic residues</keyword>
<dbReference type="Pfam" id="PF00100">
    <property type="entry name" value="Zona_pellucida"/>
    <property type="match status" value="1"/>
</dbReference>
<evidence type="ECO:0000259" key="22">
    <source>
        <dbReference type="PROSITE" id="PS51034"/>
    </source>
</evidence>
<comment type="function">
    <text evidence="15">Component of the zona pellucida, an extracellular matrix surrounding oocytes which mediates sperm binding, induction of the acrosome reaction and prevents post-fertilization polyspermy. The zona pellucida is composed of 3 to 4 glycoproteins, ZP1, ZP2, ZP3, and ZP4. ZP4 may act as a sperm receptor.</text>
</comment>
<evidence type="ECO:0000256" key="20">
    <source>
        <dbReference type="SAM" id="MobiDB-lite"/>
    </source>
</evidence>